<dbReference type="NCBIfam" id="TIGR00706">
    <property type="entry name" value="SppA_dom"/>
    <property type="match status" value="1"/>
</dbReference>
<evidence type="ECO:0000313" key="7">
    <source>
        <dbReference type="Proteomes" id="UP000182347"/>
    </source>
</evidence>
<evidence type="ECO:0000256" key="4">
    <source>
        <dbReference type="ARBA" id="ARBA00022825"/>
    </source>
</evidence>
<dbReference type="InterPro" id="IPR002142">
    <property type="entry name" value="Peptidase_S49"/>
</dbReference>
<dbReference type="SUPFAM" id="SSF52096">
    <property type="entry name" value="ClpP/crotonase"/>
    <property type="match status" value="1"/>
</dbReference>
<comment type="similarity">
    <text evidence="1">Belongs to the peptidase S49 family.</text>
</comment>
<gene>
    <name evidence="6" type="ORF">SAMN05216244_1856</name>
</gene>
<protein>
    <submittedName>
        <fullName evidence="6">Protease-4</fullName>
    </submittedName>
</protein>
<evidence type="ECO:0000256" key="2">
    <source>
        <dbReference type="ARBA" id="ARBA00022670"/>
    </source>
</evidence>
<dbReference type="Pfam" id="PF01343">
    <property type="entry name" value="Peptidase_S49"/>
    <property type="match status" value="1"/>
</dbReference>
<dbReference type="InterPro" id="IPR029045">
    <property type="entry name" value="ClpP/crotonase-like_dom_sf"/>
</dbReference>
<dbReference type="EMBL" id="FNHF01000002">
    <property type="protein sequence ID" value="SDM19101.1"/>
    <property type="molecule type" value="Genomic_DNA"/>
</dbReference>
<keyword evidence="7" id="KW-1185">Reference proteome</keyword>
<dbReference type="PANTHER" id="PTHR42987:SF7">
    <property type="entry name" value="SIGNAL PEPTIDE PEPTIDASE SPPA-RELATED"/>
    <property type="match status" value="1"/>
</dbReference>
<dbReference type="AlphaFoldDB" id="A0A1G9R7J7"/>
<keyword evidence="3" id="KW-0378">Hydrolase</keyword>
<feature type="domain" description="Peptidase S49" evidence="5">
    <location>
        <begin position="130"/>
        <end position="279"/>
    </location>
</feature>
<dbReference type="PANTHER" id="PTHR42987">
    <property type="entry name" value="PEPTIDASE S49"/>
    <property type="match status" value="1"/>
</dbReference>
<evidence type="ECO:0000313" key="6">
    <source>
        <dbReference type="EMBL" id="SDM19101.1"/>
    </source>
</evidence>
<keyword evidence="2 6" id="KW-0645">Protease</keyword>
<dbReference type="GO" id="GO:0008236">
    <property type="term" value="F:serine-type peptidase activity"/>
    <property type="evidence" value="ECO:0007669"/>
    <property type="project" value="UniProtKB-KW"/>
</dbReference>
<name>A0A1G9R7J7_9BACI</name>
<proteinExistence type="inferred from homology"/>
<dbReference type="InterPro" id="IPR004635">
    <property type="entry name" value="Pept_S49_SppA"/>
</dbReference>
<keyword evidence="4" id="KW-0720">Serine protease</keyword>
<accession>A0A1G9R7J7</accession>
<dbReference type="Gene3D" id="3.90.226.10">
    <property type="entry name" value="2-enoyl-CoA Hydratase, Chain A, domain 1"/>
    <property type="match status" value="1"/>
</dbReference>
<evidence type="ECO:0000256" key="1">
    <source>
        <dbReference type="ARBA" id="ARBA00008683"/>
    </source>
</evidence>
<dbReference type="GO" id="GO:0006508">
    <property type="term" value="P:proteolysis"/>
    <property type="evidence" value="ECO:0007669"/>
    <property type="project" value="UniProtKB-KW"/>
</dbReference>
<dbReference type="InterPro" id="IPR047272">
    <property type="entry name" value="S49_SppA_C"/>
</dbReference>
<organism evidence="6 7">
    <name type="scientific">Sediminibacillus halophilus</name>
    <dbReference type="NCBI Taxonomy" id="482461"/>
    <lineage>
        <taxon>Bacteria</taxon>
        <taxon>Bacillati</taxon>
        <taxon>Bacillota</taxon>
        <taxon>Bacilli</taxon>
        <taxon>Bacillales</taxon>
        <taxon>Bacillaceae</taxon>
        <taxon>Sediminibacillus</taxon>
    </lineage>
</organism>
<sequence length="332" mass="36123">MMNGKRWLALLIAAGLFLISIGVQFATSLASTNFENVFGQQDELFNETVVESGNSGNKIAVLPLEGVIQDTGSGSLLNNSGYNHQNFLRMLEKAGEDKSIDGIILRVNTPGGGVVESAEIHDKIVEIQENTDKPVYVSMGNTAASGGYYVSAPADKIIANAATLTGSIGVIMESINYAELAEEYGIDFNTIKSGKYKDIMSGSRPMTEDEEAILQTMVDELYDEFVQVIVDGRGIEEATVRELGDGRVYTGKQALDNQLIDGLGTLDDTIAMMEEDNELGEAQVVQYETGFHFDQLLGMTAKSFFGSDMKLAGLRELIRESDAPRAMYLYSR</sequence>
<evidence type="ECO:0000259" key="5">
    <source>
        <dbReference type="Pfam" id="PF01343"/>
    </source>
</evidence>
<evidence type="ECO:0000256" key="3">
    <source>
        <dbReference type="ARBA" id="ARBA00022801"/>
    </source>
</evidence>
<dbReference type="STRING" id="482461.SAMN05216244_1856"/>
<dbReference type="CDD" id="cd07023">
    <property type="entry name" value="S49_Sppa_N_C"/>
    <property type="match status" value="1"/>
</dbReference>
<dbReference type="Proteomes" id="UP000182347">
    <property type="component" value="Unassembled WGS sequence"/>
</dbReference>
<reference evidence="7" key="1">
    <citation type="submission" date="2016-10" db="EMBL/GenBank/DDBJ databases">
        <authorList>
            <person name="Varghese N."/>
            <person name="Submissions S."/>
        </authorList>
    </citation>
    <scope>NUCLEOTIDE SEQUENCE [LARGE SCALE GENOMIC DNA]</scope>
    <source>
        <strain evidence="7">CGMCC 1.6199</strain>
    </source>
</reference>